<comment type="caution">
    <text evidence="1">The sequence shown here is derived from an EMBL/GenBank/DDBJ whole genome shotgun (WGS) entry which is preliminary data.</text>
</comment>
<evidence type="ECO:0000313" key="2">
    <source>
        <dbReference type="Proteomes" id="UP001283361"/>
    </source>
</evidence>
<proteinExistence type="predicted"/>
<evidence type="ECO:0000313" key="1">
    <source>
        <dbReference type="EMBL" id="KAK3761964.1"/>
    </source>
</evidence>
<keyword evidence="2" id="KW-1185">Reference proteome</keyword>
<dbReference type="EMBL" id="JAWDGP010004789">
    <property type="protein sequence ID" value="KAK3761964.1"/>
    <property type="molecule type" value="Genomic_DNA"/>
</dbReference>
<dbReference type="Proteomes" id="UP001283361">
    <property type="component" value="Unassembled WGS sequence"/>
</dbReference>
<protein>
    <submittedName>
        <fullName evidence="1">Uncharacterized protein</fullName>
    </submittedName>
</protein>
<sequence length="107" mass="11446">GLAFTNLTSLPDSVADCLGPPSTNARCEEAPRSGLNHGESSLFQQIDPIAEFTDFLDLHLEGSSFISQSHACTTSESSCLSRRGCVRNAAISVLTCVRKSPQRTDCL</sequence>
<name>A0AAE0Z342_9GAST</name>
<dbReference type="AlphaFoldDB" id="A0AAE0Z342"/>
<organism evidence="1 2">
    <name type="scientific">Elysia crispata</name>
    <name type="common">lettuce slug</name>
    <dbReference type="NCBI Taxonomy" id="231223"/>
    <lineage>
        <taxon>Eukaryota</taxon>
        <taxon>Metazoa</taxon>
        <taxon>Spiralia</taxon>
        <taxon>Lophotrochozoa</taxon>
        <taxon>Mollusca</taxon>
        <taxon>Gastropoda</taxon>
        <taxon>Heterobranchia</taxon>
        <taxon>Euthyneura</taxon>
        <taxon>Panpulmonata</taxon>
        <taxon>Sacoglossa</taxon>
        <taxon>Placobranchoidea</taxon>
        <taxon>Plakobranchidae</taxon>
        <taxon>Elysia</taxon>
    </lineage>
</organism>
<gene>
    <name evidence="1" type="ORF">RRG08_017695</name>
</gene>
<accession>A0AAE0Z342</accession>
<feature type="non-terminal residue" evidence="1">
    <location>
        <position position="1"/>
    </location>
</feature>
<reference evidence="1" key="1">
    <citation type="journal article" date="2023" name="G3 (Bethesda)">
        <title>A reference genome for the long-term kleptoplast-retaining sea slug Elysia crispata morphotype clarki.</title>
        <authorList>
            <person name="Eastman K.E."/>
            <person name="Pendleton A.L."/>
            <person name="Shaikh M.A."/>
            <person name="Suttiyut T."/>
            <person name="Ogas R."/>
            <person name="Tomko P."/>
            <person name="Gavelis G."/>
            <person name="Widhalm J.R."/>
            <person name="Wisecaver J.H."/>
        </authorList>
    </citation>
    <scope>NUCLEOTIDE SEQUENCE</scope>
    <source>
        <strain evidence="1">ECLA1</strain>
    </source>
</reference>